<protein>
    <submittedName>
        <fullName evidence="11">E2F transcription factor-like E2FF</fullName>
    </submittedName>
</protein>
<dbReference type="InterPro" id="IPR036388">
    <property type="entry name" value="WH-like_DNA-bd_sf"/>
</dbReference>
<evidence type="ECO:0000256" key="3">
    <source>
        <dbReference type="ARBA" id="ARBA00022491"/>
    </source>
</evidence>
<dbReference type="InterPro" id="IPR036390">
    <property type="entry name" value="WH_DNA-bd_sf"/>
</dbReference>
<dbReference type="PANTHER" id="PTHR12081">
    <property type="entry name" value="TRANSCRIPTION FACTOR E2F"/>
    <property type="match status" value="1"/>
</dbReference>
<dbReference type="InterPro" id="IPR003316">
    <property type="entry name" value="E2F_WHTH_DNA-bd_dom"/>
</dbReference>
<dbReference type="PANTHER" id="PTHR12081:SF7">
    <property type="entry name" value="TRANSCRIPTION FACTOR EFL-3"/>
    <property type="match status" value="1"/>
</dbReference>
<keyword evidence="7 9" id="KW-0539">Nucleus</keyword>
<feature type="domain" description="E2F/DP family winged-helix DNA-binding" evidence="10">
    <location>
        <begin position="18"/>
        <end position="83"/>
    </location>
</feature>
<evidence type="ECO:0000256" key="9">
    <source>
        <dbReference type="RuleBase" id="RU003796"/>
    </source>
</evidence>
<evidence type="ECO:0000256" key="8">
    <source>
        <dbReference type="ARBA" id="ARBA00023306"/>
    </source>
</evidence>
<keyword evidence="8" id="KW-0131">Cell cycle</keyword>
<dbReference type="GO" id="GO:0000981">
    <property type="term" value="F:DNA-binding transcription factor activity, RNA polymerase II-specific"/>
    <property type="evidence" value="ECO:0007669"/>
    <property type="project" value="TreeGrafter"/>
</dbReference>
<evidence type="ECO:0000256" key="1">
    <source>
        <dbReference type="ARBA" id="ARBA00004123"/>
    </source>
</evidence>
<dbReference type="SMART" id="SM01372">
    <property type="entry name" value="E2F_TDP"/>
    <property type="match status" value="2"/>
</dbReference>
<keyword evidence="4 9" id="KW-0805">Transcription regulation</keyword>
<dbReference type="Gene3D" id="1.10.10.10">
    <property type="entry name" value="Winged helix-like DNA-binding domain superfamily/Winged helix DNA-binding domain"/>
    <property type="match status" value="2"/>
</dbReference>
<dbReference type="GO" id="GO:0090575">
    <property type="term" value="C:RNA polymerase II transcription regulator complex"/>
    <property type="evidence" value="ECO:0007669"/>
    <property type="project" value="TreeGrafter"/>
</dbReference>
<evidence type="ECO:0000256" key="5">
    <source>
        <dbReference type="ARBA" id="ARBA00023125"/>
    </source>
</evidence>
<evidence type="ECO:0000313" key="12">
    <source>
        <dbReference type="Proteomes" id="UP000030645"/>
    </source>
</evidence>
<organism evidence="11 12">
    <name type="scientific">Morus notabilis</name>
    <dbReference type="NCBI Taxonomy" id="981085"/>
    <lineage>
        <taxon>Eukaryota</taxon>
        <taxon>Viridiplantae</taxon>
        <taxon>Streptophyta</taxon>
        <taxon>Embryophyta</taxon>
        <taxon>Tracheophyta</taxon>
        <taxon>Spermatophyta</taxon>
        <taxon>Magnoliopsida</taxon>
        <taxon>eudicotyledons</taxon>
        <taxon>Gunneridae</taxon>
        <taxon>Pentapetalae</taxon>
        <taxon>rosids</taxon>
        <taxon>fabids</taxon>
        <taxon>Rosales</taxon>
        <taxon>Moraceae</taxon>
        <taxon>Moreae</taxon>
        <taxon>Morus</taxon>
    </lineage>
</organism>
<evidence type="ECO:0000256" key="6">
    <source>
        <dbReference type="ARBA" id="ARBA00023163"/>
    </source>
</evidence>
<evidence type="ECO:0000256" key="7">
    <source>
        <dbReference type="ARBA" id="ARBA00023242"/>
    </source>
</evidence>
<evidence type="ECO:0000256" key="4">
    <source>
        <dbReference type="ARBA" id="ARBA00023015"/>
    </source>
</evidence>
<evidence type="ECO:0000259" key="10">
    <source>
        <dbReference type="SMART" id="SM01372"/>
    </source>
</evidence>
<accession>W9QXB8</accession>
<keyword evidence="5 9" id="KW-0238">DNA-binding</keyword>
<dbReference type="EMBL" id="KE343933">
    <property type="protein sequence ID" value="EXB47723.1"/>
    <property type="molecule type" value="Genomic_DNA"/>
</dbReference>
<evidence type="ECO:0000313" key="11">
    <source>
        <dbReference type="EMBL" id="EXB47723.1"/>
    </source>
</evidence>
<keyword evidence="6 9" id="KW-0804">Transcription</keyword>
<dbReference type="GO" id="GO:0000978">
    <property type="term" value="F:RNA polymerase II cis-regulatory region sequence-specific DNA binding"/>
    <property type="evidence" value="ECO:0007669"/>
    <property type="project" value="InterPro"/>
</dbReference>
<sequence>MSSSVSREIDSRDSAYCRKEKSLGVLCSNFLRLYNREDVRTIGLDDAASKLGVERRRMYDVVNILETVGVVARKAKNQYTWKGLEEIPWVLEQLKEEGLRENFNATICSITTRVSNDNEYKGLLGLNTTGDDYSSGSSKNKNKRDKSLALLTQNFIKLFLCSDVDSILLENAAKALPGDADDATALRTKVRRLYDIANVLSSMGLIEKIRHPDSGKPAYRWLCWRGKANNKVDAASDVNEPKMSGFGTDITNYCFKRKREVTEVDCKSSQERSWQTHDGLIELEPNSDGEEMKQHTKHLPKAIEFGPFAPISVSKVEDAANKRARQIQDLENLASTYRPQYRNQALCDLFTHYMEAWKSWFVDAVGKQQMQRIC</sequence>
<keyword evidence="3" id="KW-0678">Repressor</keyword>
<dbReference type="SUPFAM" id="SSF46785">
    <property type="entry name" value="Winged helix' DNA-binding domain"/>
    <property type="match status" value="2"/>
</dbReference>
<dbReference type="eggNOG" id="KOG2578">
    <property type="taxonomic scope" value="Eukaryota"/>
</dbReference>
<name>W9QXB8_9ROSA</name>
<dbReference type="InterPro" id="IPR015633">
    <property type="entry name" value="E2F"/>
</dbReference>
<dbReference type="AlphaFoldDB" id="W9QXB8"/>
<feature type="domain" description="E2F/DP family winged-helix DNA-binding" evidence="10">
    <location>
        <begin position="143"/>
        <end position="223"/>
    </location>
</feature>
<reference evidence="12" key="1">
    <citation type="submission" date="2013-01" db="EMBL/GenBank/DDBJ databases">
        <title>Draft Genome Sequence of a Mulberry Tree, Morus notabilis C.K. Schneid.</title>
        <authorList>
            <person name="He N."/>
            <person name="Zhao S."/>
        </authorList>
    </citation>
    <scope>NUCLEOTIDE SEQUENCE</scope>
</reference>
<proteinExistence type="inferred from homology"/>
<dbReference type="STRING" id="981085.W9QXB8"/>
<dbReference type="Pfam" id="PF02319">
    <property type="entry name" value="WHD_E2F_TDP"/>
    <property type="match status" value="2"/>
</dbReference>
<dbReference type="FunFam" id="1.10.10.10:FF:000295">
    <property type="entry name" value="E2F transcription factor-like E2FE"/>
    <property type="match status" value="1"/>
</dbReference>
<dbReference type="FunFam" id="1.10.10.10:FF:000073">
    <property type="entry name" value="E2F transcription factor 8"/>
    <property type="match status" value="1"/>
</dbReference>
<dbReference type="Proteomes" id="UP000030645">
    <property type="component" value="Unassembled WGS sequence"/>
</dbReference>
<comment type="similarity">
    <text evidence="2 9">Belongs to the E2F/DP family.</text>
</comment>
<keyword evidence="12" id="KW-1185">Reference proteome</keyword>
<evidence type="ECO:0000256" key="2">
    <source>
        <dbReference type="ARBA" id="ARBA00010940"/>
    </source>
</evidence>
<gene>
    <name evidence="11" type="ORF">L484_010509</name>
</gene>
<comment type="subcellular location">
    <subcellularLocation>
        <location evidence="1 9">Nucleus</location>
    </subcellularLocation>
</comment>